<protein>
    <submittedName>
        <fullName evidence="1">Recombinase</fullName>
    </submittedName>
</protein>
<name>A0A5E4XMB4_9BURK</name>
<accession>A0A5E4XMB4</accession>
<evidence type="ECO:0000313" key="1">
    <source>
        <dbReference type="EMBL" id="VVE37192.1"/>
    </source>
</evidence>
<organism evidence="1 2">
    <name type="scientific">Pandoraea cepalis</name>
    <dbReference type="NCBI Taxonomy" id="2508294"/>
    <lineage>
        <taxon>Bacteria</taxon>
        <taxon>Pseudomonadati</taxon>
        <taxon>Pseudomonadota</taxon>
        <taxon>Betaproteobacteria</taxon>
        <taxon>Burkholderiales</taxon>
        <taxon>Burkholderiaceae</taxon>
        <taxon>Pandoraea</taxon>
    </lineage>
</organism>
<gene>
    <name evidence="1" type="ORF">PCE31106_03940</name>
</gene>
<evidence type="ECO:0000313" key="2">
    <source>
        <dbReference type="Proteomes" id="UP000384354"/>
    </source>
</evidence>
<sequence length="115" mass="12415">MTSAAEFDSAVLDQLRAILRFPGLLGDLLPRAVQQDPSLDEAKGTVAMTRLKAIWDQLFPAEQITLIKPALARSQSTLLLGVQARVRVCMAGVGFTSGASRTIEEPTRPIIEISP</sequence>
<dbReference type="EMBL" id="CABPSL010000019">
    <property type="protein sequence ID" value="VVE37192.1"/>
    <property type="molecule type" value="Genomic_DNA"/>
</dbReference>
<reference evidence="1 2" key="1">
    <citation type="submission" date="2019-08" db="EMBL/GenBank/DDBJ databases">
        <authorList>
            <person name="Peeters C."/>
        </authorList>
    </citation>
    <scope>NUCLEOTIDE SEQUENCE [LARGE SCALE GENOMIC DNA]</scope>
    <source>
        <strain evidence="1 2">LMG 31106</strain>
    </source>
</reference>
<dbReference type="Proteomes" id="UP000384354">
    <property type="component" value="Unassembled WGS sequence"/>
</dbReference>
<dbReference type="RefSeq" id="WP_254441202.1">
    <property type="nucleotide sequence ID" value="NZ_CABPSL010000019.1"/>
</dbReference>
<dbReference type="AlphaFoldDB" id="A0A5E4XMB4"/>
<proteinExistence type="predicted"/>